<dbReference type="GO" id="GO:0005770">
    <property type="term" value="C:late endosome"/>
    <property type="evidence" value="ECO:0007669"/>
    <property type="project" value="TreeGrafter"/>
</dbReference>
<dbReference type="GO" id="GO:0042147">
    <property type="term" value="P:retrograde transport, endosome to Golgi"/>
    <property type="evidence" value="ECO:0007669"/>
    <property type="project" value="InterPro"/>
</dbReference>
<dbReference type="Proteomes" id="UP000784294">
    <property type="component" value="Unassembled WGS sequence"/>
</dbReference>
<dbReference type="OrthoDB" id="10258141at2759"/>
<reference evidence="1" key="1">
    <citation type="submission" date="2018-11" db="EMBL/GenBank/DDBJ databases">
        <authorList>
            <consortium name="Pathogen Informatics"/>
        </authorList>
    </citation>
    <scope>NUCLEOTIDE SEQUENCE</scope>
</reference>
<dbReference type="InterPro" id="IPR005378">
    <property type="entry name" value="Vps35"/>
</dbReference>
<sequence>MLPFDEQERLLEDALVNVRQHAFQMERCLDKKKLIEGLQHATSMLREMGTSRLSPKSYYELC</sequence>
<accession>A0A448X864</accession>
<comment type="caution">
    <text evidence="1">The sequence shown here is derived from an EMBL/GenBank/DDBJ whole genome shotgun (WGS) entry which is preliminary data.</text>
</comment>
<protein>
    <submittedName>
        <fullName evidence="1">Uncharacterized protein</fullName>
    </submittedName>
</protein>
<gene>
    <name evidence="1" type="ORF">PXEA_LOCUS23972</name>
</gene>
<dbReference type="GO" id="GO:0006886">
    <property type="term" value="P:intracellular protein transport"/>
    <property type="evidence" value="ECO:0007669"/>
    <property type="project" value="TreeGrafter"/>
</dbReference>
<dbReference type="AlphaFoldDB" id="A0A448X864"/>
<name>A0A448X864_9PLAT</name>
<proteinExistence type="predicted"/>
<dbReference type="PANTHER" id="PTHR11099">
    <property type="entry name" value="VACUOLAR SORTING PROTEIN 35"/>
    <property type="match status" value="1"/>
</dbReference>
<dbReference type="GO" id="GO:0030906">
    <property type="term" value="C:retromer, cargo-selective complex"/>
    <property type="evidence" value="ECO:0007669"/>
    <property type="project" value="InterPro"/>
</dbReference>
<evidence type="ECO:0000313" key="1">
    <source>
        <dbReference type="EMBL" id="VEL30532.1"/>
    </source>
</evidence>
<dbReference type="GO" id="GO:0005829">
    <property type="term" value="C:cytosol"/>
    <property type="evidence" value="ECO:0007669"/>
    <property type="project" value="GOC"/>
</dbReference>
<evidence type="ECO:0000313" key="2">
    <source>
        <dbReference type="Proteomes" id="UP000784294"/>
    </source>
</evidence>
<dbReference type="PANTHER" id="PTHR11099:SF0">
    <property type="entry name" value="VACUOLAR PROTEIN SORTING-ASSOCIATED PROTEIN 35"/>
    <property type="match status" value="1"/>
</dbReference>
<dbReference type="EMBL" id="CAAALY010112998">
    <property type="protein sequence ID" value="VEL30532.1"/>
    <property type="molecule type" value="Genomic_DNA"/>
</dbReference>
<organism evidence="1 2">
    <name type="scientific">Protopolystoma xenopodis</name>
    <dbReference type="NCBI Taxonomy" id="117903"/>
    <lineage>
        <taxon>Eukaryota</taxon>
        <taxon>Metazoa</taxon>
        <taxon>Spiralia</taxon>
        <taxon>Lophotrochozoa</taxon>
        <taxon>Platyhelminthes</taxon>
        <taxon>Monogenea</taxon>
        <taxon>Polyopisthocotylea</taxon>
        <taxon>Polystomatidea</taxon>
        <taxon>Polystomatidae</taxon>
        <taxon>Protopolystoma</taxon>
    </lineage>
</organism>
<keyword evidence="2" id="KW-1185">Reference proteome</keyword>
<dbReference type="Pfam" id="PF03635">
    <property type="entry name" value="Vps35"/>
    <property type="match status" value="1"/>
</dbReference>